<feature type="signal peptide" evidence="6">
    <location>
        <begin position="1"/>
        <end position="39"/>
    </location>
</feature>
<evidence type="ECO:0000256" key="6">
    <source>
        <dbReference type="SAM" id="SignalP"/>
    </source>
</evidence>
<dbReference type="Gramene" id="PNW73900">
    <property type="protein sequence ID" value="PNW73900"/>
    <property type="gene ID" value="CHLRE_13g577400v5"/>
</dbReference>
<keyword evidence="9" id="KW-1185">Reference proteome</keyword>
<dbReference type="GO" id="GO:0016757">
    <property type="term" value="F:glycosyltransferase activity"/>
    <property type="evidence" value="ECO:0007669"/>
    <property type="project" value="InterPro"/>
</dbReference>
<comment type="subcellular location">
    <subcellularLocation>
        <location evidence="1">Golgi apparatus membrane</location>
        <topology evidence="1">Single-pass type II membrane protein</topology>
    </subcellularLocation>
</comment>
<feature type="compositionally biased region" description="Basic residues" evidence="5">
    <location>
        <begin position="638"/>
        <end position="648"/>
    </location>
</feature>
<dbReference type="AlphaFoldDB" id="A0A2K3D035"/>
<dbReference type="GeneID" id="5719260"/>
<proteinExistence type="inferred from homology"/>
<sequence length="721" mass="78195">MPRDRLRLVVSHGARRLPGPPVLSVIAIALAVLAQHTRAKPCAAGCTVYGTCNEELGRCDCPRNRTGPACHQPLSRKALAERCRLLGTQDVNKCNSEANTCINGCHGPTRGACVAGFCHCRPGYFGNDCALSLGGADGKTPVVLSDRGYTPRAVGPRVYIYDLPPELTTWRSDINLDRWTIRHFLEMLTASGARVADGAKADWYFIPVRLRSSSDAYVLQRAIHHLRHAHPWFNATGGGRHFVIAVGDMGRLESERGPLSANVTFVSHWGLASSKKAERLNSSPWRASHRNATDIVLPVYISLRKLEKYGITRSRHHPKFATMAPPEIRERNGPLFWFAGRICQDRSKPATDGVWPNCPGAMGYSAMTRQAVHFHHWDRPGYFVAPGDKNYSRHLLTSKFCFGAMGGGHGQRQLQAALAGCVPVVIGDGVLEAWEPYLDWNDFGVRVAEADIPRLHTILGAIGPEEYARKVRSLRCAAQHMAFSSVTGAYMGESGRFDAFETLLAVLAARARHPDTPPERLRQADPVLDAFMDCREGPDGGGAALVREDVKVDVGRGPPLGREVRRPEGKAVTAGQTAPQLIVQHQRKALALRAGATAASAERHSVSEALLGSVGQQGAARHGPAGERRSLLGAKGNHDHKPRQRHRPAVAQKPSGMAAASMHNATAIIRPRRVCSVSPFDTEDPAAFPCRSLVKGIYSPPPGGLICAGVGSVSQCPRLWS</sequence>
<dbReference type="InParanoid" id="A0A2K3D035"/>
<dbReference type="GO" id="GO:0000139">
    <property type="term" value="C:Golgi membrane"/>
    <property type="evidence" value="ECO:0007669"/>
    <property type="project" value="UniProtKB-SubCell"/>
</dbReference>
<protein>
    <recommendedName>
        <fullName evidence="7">EGF-like domain-containing protein</fullName>
    </recommendedName>
</protein>
<feature type="chain" id="PRO_5014340518" description="EGF-like domain-containing protein" evidence="6">
    <location>
        <begin position="40"/>
        <end position="721"/>
    </location>
</feature>
<evidence type="ECO:0000256" key="4">
    <source>
        <dbReference type="PROSITE-ProRule" id="PRU00076"/>
    </source>
</evidence>
<evidence type="ECO:0000259" key="7">
    <source>
        <dbReference type="PROSITE" id="PS50026"/>
    </source>
</evidence>
<dbReference type="Pfam" id="PF03016">
    <property type="entry name" value="Exostosin_GT47"/>
    <property type="match status" value="1"/>
</dbReference>
<name>A0A2K3D035_CHLRE</name>
<dbReference type="InterPro" id="IPR004263">
    <property type="entry name" value="Exostosin"/>
</dbReference>
<comment type="caution">
    <text evidence="4">Lacks conserved residue(s) required for the propagation of feature annotation.</text>
</comment>
<organism evidence="8 9">
    <name type="scientific">Chlamydomonas reinhardtii</name>
    <name type="common">Chlamydomonas smithii</name>
    <dbReference type="NCBI Taxonomy" id="3055"/>
    <lineage>
        <taxon>Eukaryota</taxon>
        <taxon>Viridiplantae</taxon>
        <taxon>Chlorophyta</taxon>
        <taxon>core chlorophytes</taxon>
        <taxon>Chlorophyceae</taxon>
        <taxon>CS clade</taxon>
        <taxon>Chlamydomonadales</taxon>
        <taxon>Chlamydomonadaceae</taxon>
        <taxon>Chlamydomonas</taxon>
    </lineage>
</organism>
<dbReference type="PANTHER" id="PTHR11062:SF376">
    <property type="entry name" value="EXOSTOSIN FAMILY PROTEIN"/>
    <property type="match status" value="1"/>
</dbReference>
<accession>A0A2K3D035</accession>
<dbReference type="Proteomes" id="UP000006906">
    <property type="component" value="Chromosome 13"/>
</dbReference>
<evidence type="ECO:0000256" key="1">
    <source>
        <dbReference type="ARBA" id="ARBA00004323"/>
    </source>
</evidence>
<dbReference type="PANTHER" id="PTHR11062">
    <property type="entry name" value="EXOSTOSIN HEPARAN SULFATE GLYCOSYLTRANSFERASE -RELATED"/>
    <property type="match status" value="1"/>
</dbReference>
<dbReference type="RefSeq" id="XP_042917460.1">
    <property type="nucleotide sequence ID" value="XM_043069485.1"/>
</dbReference>
<feature type="region of interest" description="Disordered" evidence="5">
    <location>
        <begin position="554"/>
        <end position="575"/>
    </location>
</feature>
<evidence type="ECO:0000313" key="9">
    <source>
        <dbReference type="Proteomes" id="UP000006906"/>
    </source>
</evidence>
<gene>
    <name evidence="8" type="ORF">CHLRE_13g577400v5</name>
</gene>
<evidence type="ECO:0000256" key="2">
    <source>
        <dbReference type="ARBA" id="ARBA00010271"/>
    </source>
</evidence>
<dbReference type="PROSITE" id="PS00022">
    <property type="entry name" value="EGF_1"/>
    <property type="match status" value="1"/>
</dbReference>
<dbReference type="OrthoDB" id="527242at2759"/>
<keyword evidence="4" id="KW-0245">EGF-like domain</keyword>
<dbReference type="EMBL" id="CM008974">
    <property type="protein sequence ID" value="PNW73900.1"/>
    <property type="molecule type" value="Genomic_DNA"/>
</dbReference>
<dbReference type="InterPro" id="IPR040911">
    <property type="entry name" value="Exostosin_GT47"/>
</dbReference>
<feature type="disulfide bond" evidence="4">
    <location>
        <begin position="42"/>
        <end position="52"/>
    </location>
</feature>
<evidence type="ECO:0000313" key="8">
    <source>
        <dbReference type="EMBL" id="PNW73900.1"/>
    </source>
</evidence>
<comment type="similarity">
    <text evidence="2">Belongs to the glycosyltransferase 47 family.</text>
</comment>
<feature type="disulfide bond" evidence="4">
    <location>
        <begin position="61"/>
        <end position="70"/>
    </location>
</feature>
<feature type="domain" description="EGF-like" evidence="7">
    <location>
        <begin position="38"/>
        <end position="71"/>
    </location>
</feature>
<dbReference type="PROSITE" id="PS50026">
    <property type="entry name" value="EGF_3"/>
    <property type="match status" value="1"/>
</dbReference>
<feature type="region of interest" description="Disordered" evidence="5">
    <location>
        <begin position="613"/>
        <end position="655"/>
    </location>
</feature>
<keyword evidence="4" id="KW-1015">Disulfide bond</keyword>
<dbReference type="KEGG" id="cre:CHLRE_13g577400v5"/>
<keyword evidence="3" id="KW-0333">Golgi apparatus</keyword>
<evidence type="ECO:0000256" key="5">
    <source>
        <dbReference type="SAM" id="MobiDB-lite"/>
    </source>
</evidence>
<evidence type="ECO:0000256" key="3">
    <source>
        <dbReference type="ARBA" id="ARBA00023034"/>
    </source>
</evidence>
<dbReference type="InterPro" id="IPR000742">
    <property type="entry name" value="EGF"/>
</dbReference>
<keyword evidence="6" id="KW-0732">Signal</keyword>
<reference evidence="8 9" key="1">
    <citation type="journal article" date="2007" name="Science">
        <title>The Chlamydomonas genome reveals the evolution of key animal and plant functions.</title>
        <authorList>
            <person name="Merchant S.S."/>
            <person name="Prochnik S.E."/>
            <person name="Vallon O."/>
            <person name="Harris E.H."/>
            <person name="Karpowicz S.J."/>
            <person name="Witman G.B."/>
            <person name="Terry A."/>
            <person name="Salamov A."/>
            <person name="Fritz-Laylin L.K."/>
            <person name="Marechal-Drouard L."/>
            <person name="Marshall W.F."/>
            <person name="Qu L.H."/>
            <person name="Nelson D.R."/>
            <person name="Sanderfoot A.A."/>
            <person name="Spalding M.H."/>
            <person name="Kapitonov V.V."/>
            <person name="Ren Q."/>
            <person name="Ferris P."/>
            <person name="Lindquist E."/>
            <person name="Shapiro H."/>
            <person name="Lucas S.M."/>
            <person name="Grimwood J."/>
            <person name="Schmutz J."/>
            <person name="Cardol P."/>
            <person name="Cerutti H."/>
            <person name="Chanfreau G."/>
            <person name="Chen C.L."/>
            <person name="Cognat V."/>
            <person name="Croft M.T."/>
            <person name="Dent R."/>
            <person name="Dutcher S."/>
            <person name="Fernandez E."/>
            <person name="Fukuzawa H."/>
            <person name="Gonzalez-Ballester D."/>
            <person name="Gonzalez-Halphen D."/>
            <person name="Hallmann A."/>
            <person name="Hanikenne M."/>
            <person name="Hippler M."/>
            <person name="Inwood W."/>
            <person name="Jabbari K."/>
            <person name="Kalanon M."/>
            <person name="Kuras R."/>
            <person name="Lefebvre P.A."/>
            <person name="Lemaire S.D."/>
            <person name="Lobanov A.V."/>
            <person name="Lohr M."/>
            <person name="Manuell A."/>
            <person name="Meier I."/>
            <person name="Mets L."/>
            <person name="Mittag M."/>
            <person name="Mittelmeier T."/>
            <person name="Moroney J.V."/>
            <person name="Moseley J."/>
            <person name="Napoli C."/>
            <person name="Nedelcu A.M."/>
            <person name="Niyogi K."/>
            <person name="Novoselov S.V."/>
            <person name="Paulsen I.T."/>
            <person name="Pazour G."/>
            <person name="Purton S."/>
            <person name="Ral J.P."/>
            <person name="Riano-Pachon D.M."/>
            <person name="Riekhof W."/>
            <person name="Rymarquis L."/>
            <person name="Schroda M."/>
            <person name="Stern D."/>
            <person name="Umen J."/>
            <person name="Willows R."/>
            <person name="Wilson N."/>
            <person name="Zimmer S.L."/>
            <person name="Allmer J."/>
            <person name="Balk J."/>
            <person name="Bisova K."/>
            <person name="Chen C.J."/>
            <person name="Elias M."/>
            <person name="Gendler K."/>
            <person name="Hauser C."/>
            <person name="Lamb M.R."/>
            <person name="Ledford H."/>
            <person name="Long J.C."/>
            <person name="Minagawa J."/>
            <person name="Page M.D."/>
            <person name="Pan J."/>
            <person name="Pootakham W."/>
            <person name="Roje S."/>
            <person name="Rose A."/>
            <person name="Stahlberg E."/>
            <person name="Terauchi A.M."/>
            <person name="Yang P."/>
            <person name="Ball S."/>
            <person name="Bowler C."/>
            <person name="Dieckmann C.L."/>
            <person name="Gladyshev V.N."/>
            <person name="Green P."/>
            <person name="Jorgensen R."/>
            <person name="Mayfield S."/>
            <person name="Mueller-Roeber B."/>
            <person name="Rajamani S."/>
            <person name="Sayre R.T."/>
            <person name="Brokstein P."/>
            <person name="Dubchak I."/>
            <person name="Goodstein D."/>
            <person name="Hornick L."/>
            <person name="Huang Y.W."/>
            <person name="Jhaveri J."/>
            <person name="Luo Y."/>
            <person name="Martinez D."/>
            <person name="Ngau W.C."/>
            <person name="Otillar B."/>
            <person name="Poliakov A."/>
            <person name="Porter A."/>
            <person name="Szajkowski L."/>
            <person name="Werner G."/>
            <person name="Zhou K."/>
            <person name="Grigoriev I.V."/>
            <person name="Rokhsar D.S."/>
            <person name="Grossman A.R."/>
        </authorList>
    </citation>
    <scope>NUCLEOTIDE SEQUENCE [LARGE SCALE GENOMIC DNA]</scope>
    <source>
        <strain evidence="9">CC-503</strain>
    </source>
</reference>
<dbReference type="CDD" id="cd00054">
    <property type="entry name" value="EGF_CA"/>
    <property type="match status" value="1"/>
</dbReference>